<dbReference type="PANTHER" id="PTHR11795">
    <property type="entry name" value="BRANCHED-CHAIN AMINO ACID TRANSPORT SYSTEM PERMEASE PROTEIN LIVH"/>
    <property type="match status" value="1"/>
</dbReference>
<dbReference type="CDD" id="cd06582">
    <property type="entry name" value="TM_PBP1_LivH_like"/>
    <property type="match status" value="1"/>
</dbReference>
<feature type="transmembrane region" description="Helical" evidence="9">
    <location>
        <begin position="220"/>
        <end position="249"/>
    </location>
</feature>
<keyword evidence="3" id="KW-1003">Cell membrane</keyword>
<name>A0AA42BWC7_9MICO</name>
<dbReference type="PANTHER" id="PTHR11795:SF451">
    <property type="entry name" value="ABC TRANSPORTER PERMEASE PROTEIN"/>
    <property type="match status" value="1"/>
</dbReference>
<evidence type="ECO:0000256" key="9">
    <source>
        <dbReference type="SAM" id="Phobius"/>
    </source>
</evidence>
<protein>
    <submittedName>
        <fullName evidence="10">Branched-chain amino acid ABC transporter permease</fullName>
    </submittedName>
</protein>
<keyword evidence="11" id="KW-1185">Reference proteome</keyword>
<feature type="transmembrane region" description="Helical" evidence="9">
    <location>
        <begin position="189"/>
        <end position="208"/>
    </location>
</feature>
<evidence type="ECO:0000256" key="5">
    <source>
        <dbReference type="ARBA" id="ARBA00022970"/>
    </source>
</evidence>
<keyword evidence="4 9" id="KW-0812">Transmembrane</keyword>
<evidence type="ECO:0000256" key="7">
    <source>
        <dbReference type="ARBA" id="ARBA00023136"/>
    </source>
</evidence>
<evidence type="ECO:0000256" key="2">
    <source>
        <dbReference type="ARBA" id="ARBA00022448"/>
    </source>
</evidence>
<dbReference type="Pfam" id="PF02653">
    <property type="entry name" value="BPD_transp_2"/>
    <property type="match status" value="1"/>
</dbReference>
<evidence type="ECO:0000313" key="10">
    <source>
        <dbReference type="EMBL" id="MCS5727879.1"/>
    </source>
</evidence>
<evidence type="ECO:0000256" key="8">
    <source>
        <dbReference type="ARBA" id="ARBA00037998"/>
    </source>
</evidence>
<keyword evidence="5" id="KW-0029">Amino-acid transport</keyword>
<evidence type="ECO:0000256" key="4">
    <source>
        <dbReference type="ARBA" id="ARBA00022692"/>
    </source>
</evidence>
<dbReference type="GO" id="GO:0022857">
    <property type="term" value="F:transmembrane transporter activity"/>
    <property type="evidence" value="ECO:0007669"/>
    <property type="project" value="InterPro"/>
</dbReference>
<comment type="caution">
    <text evidence="10">The sequence shown here is derived from an EMBL/GenBank/DDBJ whole genome shotgun (WGS) entry which is preliminary data.</text>
</comment>
<feature type="transmembrane region" description="Helical" evidence="9">
    <location>
        <begin position="6"/>
        <end position="26"/>
    </location>
</feature>
<dbReference type="Proteomes" id="UP001165587">
    <property type="component" value="Unassembled WGS sequence"/>
</dbReference>
<feature type="transmembrane region" description="Helical" evidence="9">
    <location>
        <begin position="94"/>
        <end position="115"/>
    </location>
</feature>
<keyword evidence="2" id="KW-0813">Transport</keyword>
<dbReference type="InterPro" id="IPR052157">
    <property type="entry name" value="BCAA_transport_permease"/>
</dbReference>
<feature type="transmembrane region" description="Helical" evidence="9">
    <location>
        <begin position="60"/>
        <end position="82"/>
    </location>
</feature>
<dbReference type="RefSeq" id="WP_259530953.1">
    <property type="nucleotide sequence ID" value="NZ_JANLCK010000016.1"/>
</dbReference>
<keyword evidence="6 9" id="KW-1133">Transmembrane helix</keyword>
<dbReference type="InterPro" id="IPR001851">
    <property type="entry name" value="ABC_transp_permease"/>
</dbReference>
<comment type="subcellular location">
    <subcellularLocation>
        <location evidence="1">Cell membrane</location>
        <topology evidence="1">Multi-pass membrane protein</topology>
    </subcellularLocation>
</comment>
<sequence length="293" mass="30215">MLIMQLLVDGVGKGAIYAALALAIVVCHRSTGLINFAQGEFATLSAMLTAVLTASGIPVWFSLGIAVVVSFIGGALIQFVVVRPTLKRPHLVQIMITIGLYICANAVGQIVFGPTPRPLDPLFPAGGFSLVGIRISWDLVGVVLLQALVITALTLFFSRTKAGLGFRAVATAPAASRVVGIRVERMHMVGWGIAAALGAVAGVSLTNLGVYVEPSMMTPVLVFSLAAVTIGGFDSAIGAIVGGVVMGVVETFATSLIPGLSGDAGMLVSLVVIVAILLVRPQGIFGRERVARV</sequence>
<keyword evidence="7 9" id="KW-0472">Membrane</keyword>
<comment type="similarity">
    <text evidence="8">Belongs to the binding-protein-dependent transport system permease family. LivHM subfamily.</text>
</comment>
<dbReference type="AlphaFoldDB" id="A0AA42BWC7"/>
<reference evidence="10" key="1">
    <citation type="submission" date="2022-08" db="EMBL/GenBank/DDBJ databases">
        <authorList>
            <person name="Deng Y."/>
            <person name="Han X.-F."/>
            <person name="Zhang Y.-Q."/>
        </authorList>
    </citation>
    <scope>NUCLEOTIDE SEQUENCE</scope>
    <source>
        <strain evidence="10">CPCC 203407</strain>
    </source>
</reference>
<dbReference type="GO" id="GO:0006865">
    <property type="term" value="P:amino acid transport"/>
    <property type="evidence" value="ECO:0007669"/>
    <property type="project" value="UniProtKB-KW"/>
</dbReference>
<evidence type="ECO:0000313" key="11">
    <source>
        <dbReference type="Proteomes" id="UP001165587"/>
    </source>
</evidence>
<feature type="transmembrane region" description="Helical" evidence="9">
    <location>
        <begin position="255"/>
        <end position="279"/>
    </location>
</feature>
<organism evidence="10 11">
    <name type="scientific">Herbiconiux oxytropis</name>
    <dbReference type="NCBI Taxonomy" id="2970915"/>
    <lineage>
        <taxon>Bacteria</taxon>
        <taxon>Bacillati</taxon>
        <taxon>Actinomycetota</taxon>
        <taxon>Actinomycetes</taxon>
        <taxon>Micrococcales</taxon>
        <taxon>Microbacteriaceae</taxon>
        <taxon>Herbiconiux</taxon>
    </lineage>
</organism>
<evidence type="ECO:0000256" key="1">
    <source>
        <dbReference type="ARBA" id="ARBA00004651"/>
    </source>
</evidence>
<feature type="transmembrane region" description="Helical" evidence="9">
    <location>
        <begin position="135"/>
        <end position="157"/>
    </location>
</feature>
<gene>
    <name evidence="10" type="ORF">N1028_18435</name>
</gene>
<proteinExistence type="inferred from homology"/>
<evidence type="ECO:0000256" key="3">
    <source>
        <dbReference type="ARBA" id="ARBA00022475"/>
    </source>
</evidence>
<feature type="transmembrane region" description="Helical" evidence="9">
    <location>
        <begin position="164"/>
        <end position="183"/>
    </location>
</feature>
<dbReference type="GO" id="GO:0005886">
    <property type="term" value="C:plasma membrane"/>
    <property type="evidence" value="ECO:0007669"/>
    <property type="project" value="UniProtKB-SubCell"/>
</dbReference>
<evidence type="ECO:0000256" key="6">
    <source>
        <dbReference type="ARBA" id="ARBA00022989"/>
    </source>
</evidence>
<feature type="transmembrane region" description="Helical" evidence="9">
    <location>
        <begin position="33"/>
        <end position="54"/>
    </location>
</feature>
<dbReference type="EMBL" id="JANLCK010000016">
    <property type="protein sequence ID" value="MCS5727879.1"/>
    <property type="molecule type" value="Genomic_DNA"/>
</dbReference>
<accession>A0AA42BWC7</accession>